<evidence type="ECO:0000313" key="1">
    <source>
        <dbReference type="EMBL" id="KUG20271.1"/>
    </source>
</evidence>
<gene>
    <name evidence="1" type="ORF">ASZ90_010005</name>
</gene>
<reference evidence="1" key="1">
    <citation type="journal article" date="2015" name="Proc. Natl. Acad. Sci. U.S.A.">
        <title>Networks of energetic and metabolic interactions define dynamics in microbial communities.</title>
        <authorList>
            <person name="Embree M."/>
            <person name="Liu J.K."/>
            <person name="Al-Bassam M.M."/>
            <person name="Zengler K."/>
        </authorList>
    </citation>
    <scope>NUCLEOTIDE SEQUENCE</scope>
</reference>
<dbReference type="AlphaFoldDB" id="A0A0W8FHA5"/>
<dbReference type="EMBL" id="LNQE01001209">
    <property type="protein sequence ID" value="KUG20271.1"/>
    <property type="molecule type" value="Genomic_DNA"/>
</dbReference>
<accession>A0A0W8FHA5</accession>
<comment type="caution">
    <text evidence="1">The sequence shown here is derived from an EMBL/GenBank/DDBJ whole genome shotgun (WGS) entry which is preliminary data.</text>
</comment>
<sequence length="68" mass="7667">MRAQARRSREGQPLTALQRGPASAVASYDCIVKWIEYEGKEHTAEQLGGCIDENGRTIRLEELQYDTV</sequence>
<proteinExistence type="predicted"/>
<organism evidence="1">
    <name type="scientific">hydrocarbon metagenome</name>
    <dbReference type="NCBI Taxonomy" id="938273"/>
    <lineage>
        <taxon>unclassified sequences</taxon>
        <taxon>metagenomes</taxon>
        <taxon>ecological metagenomes</taxon>
    </lineage>
</organism>
<protein>
    <submittedName>
        <fullName evidence="1">Uncharacterized protein</fullName>
    </submittedName>
</protein>
<name>A0A0W8FHA5_9ZZZZ</name>